<evidence type="ECO:0000313" key="2">
    <source>
        <dbReference type="EMBL" id="MFD2738751.1"/>
    </source>
</evidence>
<dbReference type="GO" id="GO:0016746">
    <property type="term" value="F:acyltransferase activity"/>
    <property type="evidence" value="ECO:0007669"/>
    <property type="project" value="UniProtKB-KW"/>
</dbReference>
<name>A0ABW5TYR8_9RHOB</name>
<dbReference type="InterPro" id="IPR050644">
    <property type="entry name" value="PG_Glycine_Bridge_Synth"/>
</dbReference>
<reference evidence="3" key="1">
    <citation type="journal article" date="2019" name="Int. J. Syst. Evol. Microbiol.">
        <title>The Global Catalogue of Microorganisms (GCM) 10K type strain sequencing project: providing services to taxonomists for standard genome sequencing and annotation.</title>
        <authorList>
            <consortium name="The Broad Institute Genomics Platform"/>
            <consortium name="The Broad Institute Genome Sequencing Center for Infectious Disease"/>
            <person name="Wu L."/>
            <person name="Ma J."/>
        </authorList>
    </citation>
    <scope>NUCLEOTIDE SEQUENCE [LARGE SCALE GENOMIC DNA]</scope>
    <source>
        <strain evidence="3">TISTR 2562</strain>
    </source>
</reference>
<evidence type="ECO:0000313" key="3">
    <source>
        <dbReference type="Proteomes" id="UP001597474"/>
    </source>
</evidence>
<dbReference type="Proteomes" id="UP001597474">
    <property type="component" value="Unassembled WGS sequence"/>
</dbReference>
<dbReference type="Gene3D" id="3.40.630.30">
    <property type="match status" value="1"/>
</dbReference>
<dbReference type="InterPro" id="IPR038740">
    <property type="entry name" value="BioF2-like_GNAT_dom"/>
</dbReference>
<dbReference type="Pfam" id="PF13480">
    <property type="entry name" value="Acetyltransf_6"/>
    <property type="match status" value="1"/>
</dbReference>
<sequence length="286" mass="31243">MRDTPTECHKPLLQSPAFAAALRACGQDPVILPGGLLVLRRRFLGLRLAMLPRAVPPPDLLAQLREAGLQNLPLILSPETPCPLPPAWKLRTPQMLAKVDLRPPPVRRRAALHGKWRNQLRRAEGAELGVSHAPLPADPHHPLLLADAAQARQRGYRNWPARLTAAFAAAAPDQTRLFTAHHRGRPVAHMLFLRHGNAATYHIGNICSAGKALQAHNLLLWQASLWLAEQGHDLLDLGPVCAAAPGLARFKTRAGASLVPTGGTWLRWQPLRDRRATCAAPGHALY</sequence>
<feature type="domain" description="BioF2-like acetyltransferase" evidence="1">
    <location>
        <begin position="137"/>
        <end position="251"/>
    </location>
</feature>
<keyword evidence="2" id="KW-0808">Transferase</keyword>
<dbReference type="InterPro" id="IPR016181">
    <property type="entry name" value="Acyl_CoA_acyltransferase"/>
</dbReference>
<accession>A0ABW5TYR8</accession>
<keyword evidence="3" id="KW-1185">Reference proteome</keyword>
<evidence type="ECO:0000259" key="1">
    <source>
        <dbReference type="Pfam" id="PF13480"/>
    </source>
</evidence>
<comment type="caution">
    <text evidence="2">The sequence shown here is derived from an EMBL/GenBank/DDBJ whole genome shotgun (WGS) entry which is preliminary data.</text>
</comment>
<dbReference type="PANTHER" id="PTHR36174">
    <property type="entry name" value="LIPID II:GLYCINE GLYCYLTRANSFERASE"/>
    <property type="match status" value="1"/>
</dbReference>
<organism evidence="2 3">
    <name type="scientific">Sulfitobacter aestuarii</name>
    <dbReference type="NCBI Taxonomy" id="2161676"/>
    <lineage>
        <taxon>Bacteria</taxon>
        <taxon>Pseudomonadati</taxon>
        <taxon>Pseudomonadota</taxon>
        <taxon>Alphaproteobacteria</taxon>
        <taxon>Rhodobacterales</taxon>
        <taxon>Roseobacteraceae</taxon>
        <taxon>Sulfitobacter</taxon>
    </lineage>
</organism>
<proteinExistence type="predicted"/>
<protein>
    <submittedName>
        <fullName evidence="2">GNAT family N-acetyltransferase</fullName>
        <ecNumber evidence="2">2.3.1.-</ecNumber>
    </submittedName>
</protein>
<dbReference type="RefSeq" id="WP_386371732.1">
    <property type="nucleotide sequence ID" value="NZ_JBHUMP010000002.1"/>
</dbReference>
<dbReference type="EC" id="2.3.1.-" evidence="2"/>
<dbReference type="EMBL" id="JBHUMP010000002">
    <property type="protein sequence ID" value="MFD2738751.1"/>
    <property type="molecule type" value="Genomic_DNA"/>
</dbReference>
<dbReference type="PANTHER" id="PTHR36174:SF1">
    <property type="entry name" value="LIPID II:GLYCINE GLYCYLTRANSFERASE"/>
    <property type="match status" value="1"/>
</dbReference>
<dbReference type="SUPFAM" id="SSF55729">
    <property type="entry name" value="Acyl-CoA N-acyltransferases (Nat)"/>
    <property type="match status" value="1"/>
</dbReference>
<keyword evidence="2" id="KW-0012">Acyltransferase</keyword>
<gene>
    <name evidence="2" type="ORF">ACFSUD_04130</name>
</gene>